<dbReference type="KEGG" id="eus:EUTSA_v10001258mg"/>
<keyword evidence="3" id="KW-1185">Reference proteome</keyword>
<reference evidence="2 3" key="1">
    <citation type="journal article" date="2013" name="Front. Plant Sci.">
        <title>The Reference Genome of the Halophytic Plant Eutrema salsugineum.</title>
        <authorList>
            <person name="Yang R."/>
            <person name="Jarvis D.E."/>
            <person name="Chen H."/>
            <person name="Beilstein M.A."/>
            <person name="Grimwood J."/>
            <person name="Jenkins J."/>
            <person name="Shu S."/>
            <person name="Prochnik S."/>
            <person name="Xin M."/>
            <person name="Ma C."/>
            <person name="Schmutz J."/>
            <person name="Wing R.A."/>
            <person name="Mitchell-Olds T."/>
            <person name="Schumaker K.S."/>
            <person name="Wang X."/>
        </authorList>
    </citation>
    <scope>NUCLEOTIDE SEQUENCE [LARGE SCALE GENOMIC DNA]</scope>
</reference>
<dbReference type="EMBL" id="KI517472">
    <property type="protein sequence ID" value="ESQ39476.1"/>
    <property type="molecule type" value="Genomic_DNA"/>
</dbReference>
<dbReference type="eggNOG" id="ENOG502R2CK">
    <property type="taxonomic scope" value="Eukaryota"/>
</dbReference>
<dbReference type="Gramene" id="ESQ39476">
    <property type="protein sequence ID" value="ESQ39476"/>
    <property type="gene ID" value="EUTSA_v10001258mg"/>
</dbReference>
<dbReference type="Proteomes" id="UP000030689">
    <property type="component" value="Unassembled WGS sequence"/>
</dbReference>
<accession>V4N2P8</accession>
<gene>
    <name evidence="2" type="ORF">EUTSA_v10001258mg</name>
</gene>
<organism evidence="2 3">
    <name type="scientific">Eutrema salsugineum</name>
    <name type="common">Saltwater cress</name>
    <name type="synonym">Sisymbrium salsugineum</name>
    <dbReference type="NCBI Taxonomy" id="72664"/>
    <lineage>
        <taxon>Eukaryota</taxon>
        <taxon>Viridiplantae</taxon>
        <taxon>Streptophyta</taxon>
        <taxon>Embryophyta</taxon>
        <taxon>Tracheophyta</taxon>
        <taxon>Spermatophyta</taxon>
        <taxon>Magnoliopsida</taxon>
        <taxon>eudicotyledons</taxon>
        <taxon>Gunneridae</taxon>
        <taxon>Pentapetalae</taxon>
        <taxon>rosids</taxon>
        <taxon>malvids</taxon>
        <taxon>Brassicales</taxon>
        <taxon>Brassicaceae</taxon>
        <taxon>Eutremeae</taxon>
        <taxon>Eutrema</taxon>
    </lineage>
</organism>
<sequence>MRSSVLRSLRGRLVINLESTRKLRLSRTNIGPGRKKGQKSIKSKNMARKGNPISVRLGKNRSSDSSRFSEGDRESHRMDIINARCRIPGRETQATQPPPMRRSLAHPGPRRPALRGRPSLI</sequence>
<evidence type="ECO:0000313" key="2">
    <source>
        <dbReference type="EMBL" id="ESQ39476.1"/>
    </source>
</evidence>
<dbReference type="STRING" id="72664.V4N2P8"/>
<feature type="region of interest" description="Disordered" evidence="1">
    <location>
        <begin position="26"/>
        <end position="121"/>
    </location>
</feature>
<feature type="compositionally biased region" description="Basic residues" evidence="1">
    <location>
        <begin position="33"/>
        <end position="47"/>
    </location>
</feature>
<dbReference type="AlphaFoldDB" id="V4N2P8"/>
<proteinExistence type="predicted"/>
<evidence type="ECO:0000313" key="3">
    <source>
        <dbReference type="Proteomes" id="UP000030689"/>
    </source>
</evidence>
<evidence type="ECO:0000256" key="1">
    <source>
        <dbReference type="SAM" id="MobiDB-lite"/>
    </source>
</evidence>
<feature type="compositionally biased region" description="Basic and acidic residues" evidence="1">
    <location>
        <begin position="61"/>
        <end position="79"/>
    </location>
</feature>
<name>V4N2P8_EUTSA</name>
<protein>
    <submittedName>
        <fullName evidence="2">Uncharacterized protein</fullName>
    </submittedName>
</protein>